<accession>A0ABN9FCR8</accession>
<keyword evidence="2" id="KW-1185">Reference proteome</keyword>
<protein>
    <submittedName>
        <fullName evidence="1">Uncharacterized protein</fullName>
    </submittedName>
</protein>
<organism evidence="1 2">
    <name type="scientific">Staurois parvus</name>
    <dbReference type="NCBI Taxonomy" id="386267"/>
    <lineage>
        <taxon>Eukaryota</taxon>
        <taxon>Metazoa</taxon>
        <taxon>Chordata</taxon>
        <taxon>Craniata</taxon>
        <taxon>Vertebrata</taxon>
        <taxon>Euteleostomi</taxon>
        <taxon>Amphibia</taxon>
        <taxon>Batrachia</taxon>
        <taxon>Anura</taxon>
        <taxon>Neobatrachia</taxon>
        <taxon>Ranoidea</taxon>
        <taxon>Ranidae</taxon>
        <taxon>Staurois</taxon>
    </lineage>
</organism>
<proteinExistence type="predicted"/>
<gene>
    <name evidence="1" type="ORF">SPARVUS_LOCUS11727590</name>
</gene>
<dbReference type="Proteomes" id="UP001162483">
    <property type="component" value="Unassembled WGS sequence"/>
</dbReference>
<dbReference type="EMBL" id="CATNWA010016669">
    <property type="protein sequence ID" value="CAI9594443.1"/>
    <property type="molecule type" value="Genomic_DNA"/>
</dbReference>
<name>A0ABN9FCR8_9NEOB</name>
<reference evidence="1" key="1">
    <citation type="submission" date="2023-05" db="EMBL/GenBank/DDBJ databases">
        <authorList>
            <person name="Stuckert A."/>
        </authorList>
    </citation>
    <scope>NUCLEOTIDE SEQUENCE</scope>
</reference>
<evidence type="ECO:0000313" key="1">
    <source>
        <dbReference type="EMBL" id="CAI9594443.1"/>
    </source>
</evidence>
<evidence type="ECO:0000313" key="2">
    <source>
        <dbReference type="Proteomes" id="UP001162483"/>
    </source>
</evidence>
<sequence length="61" mass="6815">MGAPTALCVHSHMEPVSKWSVRPWPRLSFTSLDRDGAQVSIEGAGGMLHTEDFFTVMDRMH</sequence>
<comment type="caution">
    <text evidence="1">The sequence shown here is derived from an EMBL/GenBank/DDBJ whole genome shotgun (WGS) entry which is preliminary data.</text>
</comment>